<keyword evidence="9" id="KW-1185">Reference proteome</keyword>
<name>A0AAD4MXQ5_9BILA</name>
<dbReference type="Pfam" id="PF01679">
    <property type="entry name" value="Pmp3"/>
    <property type="match status" value="1"/>
</dbReference>
<evidence type="ECO:0000313" key="8">
    <source>
        <dbReference type="EMBL" id="KAI1704898.1"/>
    </source>
</evidence>
<comment type="subcellular location">
    <subcellularLocation>
        <location evidence="1">Membrane</location>
    </subcellularLocation>
</comment>
<reference evidence="8" key="1">
    <citation type="submission" date="2022-01" db="EMBL/GenBank/DDBJ databases">
        <title>Genome Sequence Resource for Two Populations of Ditylenchus destructor, the Migratory Endoparasitic Phytonematode.</title>
        <authorList>
            <person name="Zhang H."/>
            <person name="Lin R."/>
            <person name="Xie B."/>
        </authorList>
    </citation>
    <scope>NUCLEOTIDE SEQUENCE</scope>
    <source>
        <strain evidence="8">BazhouSP</strain>
    </source>
</reference>
<evidence type="ECO:0000256" key="1">
    <source>
        <dbReference type="ARBA" id="ARBA00004370"/>
    </source>
</evidence>
<accession>A0AAD4MXQ5</accession>
<dbReference type="InterPro" id="IPR000612">
    <property type="entry name" value="PMP3"/>
</dbReference>
<dbReference type="PROSITE" id="PS01309">
    <property type="entry name" value="UPF0057"/>
    <property type="match status" value="1"/>
</dbReference>
<protein>
    <submittedName>
        <fullName evidence="8">Proteolipid membrane potential modulator domain-containing protein</fullName>
    </submittedName>
</protein>
<feature type="transmembrane region" description="Helical" evidence="6">
    <location>
        <begin position="81"/>
        <end position="105"/>
    </location>
</feature>
<evidence type="ECO:0000256" key="7">
    <source>
        <dbReference type="SAM" id="SignalP"/>
    </source>
</evidence>
<organism evidence="8 9">
    <name type="scientific">Ditylenchus destructor</name>
    <dbReference type="NCBI Taxonomy" id="166010"/>
    <lineage>
        <taxon>Eukaryota</taxon>
        <taxon>Metazoa</taxon>
        <taxon>Ecdysozoa</taxon>
        <taxon>Nematoda</taxon>
        <taxon>Chromadorea</taxon>
        <taxon>Rhabditida</taxon>
        <taxon>Tylenchina</taxon>
        <taxon>Tylenchomorpha</taxon>
        <taxon>Sphaerularioidea</taxon>
        <taxon>Anguinidae</taxon>
        <taxon>Anguininae</taxon>
        <taxon>Ditylenchus</taxon>
    </lineage>
</organism>
<feature type="chain" id="PRO_5041976550" evidence="7">
    <location>
        <begin position="24"/>
        <end position="110"/>
    </location>
</feature>
<evidence type="ECO:0000313" key="9">
    <source>
        <dbReference type="Proteomes" id="UP001201812"/>
    </source>
</evidence>
<dbReference type="Proteomes" id="UP001201812">
    <property type="component" value="Unassembled WGS sequence"/>
</dbReference>
<proteinExistence type="inferred from homology"/>
<dbReference type="EMBL" id="JAKKPZ010000062">
    <property type="protein sequence ID" value="KAI1704898.1"/>
    <property type="molecule type" value="Genomic_DNA"/>
</dbReference>
<evidence type="ECO:0000256" key="3">
    <source>
        <dbReference type="ARBA" id="ARBA00022692"/>
    </source>
</evidence>
<keyword evidence="3 6" id="KW-0812">Transmembrane</keyword>
<evidence type="ECO:0000256" key="2">
    <source>
        <dbReference type="ARBA" id="ARBA00009530"/>
    </source>
</evidence>
<gene>
    <name evidence="8" type="ORF">DdX_13981</name>
</gene>
<evidence type="ECO:0000256" key="4">
    <source>
        <dbReference type="ARBA" id="ARBA00022989"/>
    </source>
</evidence>
<feature type="transmembrane region" description="Helical" evidence="6">
    <location>
        <begin position="57"/>
        <end position="74"/>
    </location>
</feature>
<evidence type="ECO:0000256" key="5">
    <source>
        <dbReference type="ARBA" id="ARBA00023136"/>
    </source>
</evidence>
<keyword evidence="5 6" id="KW-0472">Membrane</keyword>
<comment type="similarity">
    <text evidence="2">Belongs to the UPF0057 (PMP3) family.</text>
</comment>
<evidence type="ECO:0000256" key="6">
    <source>
        <dbReference type="SAM" id="Phobius"/>
    </source>
</evidence>
<sequence length="110" mass="11740">MTMLLNAALLGLILLAGTSLGSADNVESKNVESQVAGSDDLLIRAKRSSGNWTGRQIIELIFCIILPPVAVILHGGAGTAFILHIALNVVLCILGWIPGIIHAVWYCFFQ</sequence>
<dbReference type="GO" id="GO:0016020">
    <property type="term" value="C:membrane"/>
    <property type="evidence" value="ECO:0007669"/>
    <property type="project" value="UniProtKB-SubCell"/>
</dbReference>
<dbReference type="PANTHER" id="PTHR21659:SF42">
    <property type="entry name" value="UPF0057 MEMBRANE PROTEIN ZK632.10-RELATED"/>
    <property type="match status" value="1"/>
</dbReference>
<comment type="caution">
    <text evidence="8">The sequence shown here is derived from an EMBL/GenBank/DDBJ whole genome shotgun (WGS) entry which is preliminary data.</text>
</comment>
<dbReference type="AlphaFoldDB" id="A0AAD4MXQ5"/>
<dbReference type="PANTHER" id="PTHR21659">
    <property type="entry name" value="HYDROPHOBIC PROTEIN RCI2 LOW TEMPERATURE AND SALT RESPONSIVE PROTEIN LTI6 -RELATED"/>
    <property type="match status" value="1"/>
</dbReference>
<keyword evidence="4 6" id="KW-1133">Transmembrane helix</keyword>
<feature type="signal peptide" evidence="7">
    <location>
        <begin position="1"/>
        <end position="23"/>
    </location>
</feature>
<keyword evidence="7" id="KW-0732">Signal</keyword>